<feature type="compositionally biased region" description="Low complexity" evidence="1">
    <location>
        <begin position="41"/>
        <end position="66"/>
    </location>
</feature>
<feature type="compositionally biased region" description="Basic and acidic residues" evidence="1">
    <location>
        <begin position="173"/>
        <end position="182"/>
    </location>
</feature>
<dbReference type="AlphaFoldDB" id="A0AAE1P9L7"/>
<sequence>MYRAGSAFSVDGSSSEVMDVGGEGHNNNKQQQQDEDKGKQQKQQMQQQQQPQQTQQQQQQQTQQQQQEKERKKESGRLNRDRSGSLLSVKSFSRLNLGSLLRLPPSPRTPDVLKRMGSGRKAKLKKSHSVTSTPSSHRKEYNDQFCDDSISVSSLRSDGAKTDGEISTVNGDGGDKYGDGGDRGVSGVSAALDITPMTSADLRKSFK</sequence>
<organism evidence="2 3">
    <name type="scientific">Petrolisthes manimaculis</name>
    <dbReference type="NCBI Taxonomy" id="1843537"/>
    <lineage>
        <taxon>Eukaryota</taxon>
        <taxon>Metazoa</taxon>
        <taxon>Ecdysozoa</taxon>
        <taxon>Arthropoda</taxon>
        <taxon>Crustacea</taxon>
        <taxon>Multicrustacea</taxon>
        <taxon>Malacostraca</taxon>
        <taxon>Eumalacostraca</taxon>
        <taxon>Eucarida</taxon>
        <taxon>Decapoda</taxon>
        <taxon>Pleocyemata</taxon>
        <taxon>Anomura</taxon>
        <taxon>Galatheoidea</taxon>
        <taxon>Porcellanidae</taxon>
        <taxon>Petrolisthes</taxon>
    </lineage>
</organism>
<comment type="caution">
    <text evidence="2">The sequence shown here is derived from an EMBL/GenBank/DDBJ whole genome shotgun (WGS) entry which is preliminary data.</text>
</comment>
<accession>A0AAE1P9L7</accession>
<evidence type="ECO:0000256" key="1">
    <source>
        <dbReference type="SAM" id="MobiDB-lite"/>
    </source>
</evidence>
<evidence type="ECO:0000313" key="2">
    <source>
        <dbReference type="EMBL" id="KAK4303479.1"/>
    </source>
</evidence>
<reference evidence="2" key="1">
    <citation type="submission" date="2023-11" db="EMBL/GenBank/DDBJ databases">
        <title>Genome assemblies of two species of porcelain crab, Petrolisthes cinctipes and Petrolisthes manimaculis (Anomura: Porcellanidae).</title>
        <authorList>
            <person name="Angst P."/>
        </authorList>
    </citation>
    <scope>NUCLEOTIDE SEQUENCE</scope>
    <source>
        <strain evidence="2">PB745_02</strain>
        <tissue evidence="2">Gill</tissue>
    </source>
</reference>
<protein>
    <submittedName>
        <fullName evidence="2">Uncharacterized protein</fullName>
    </submittedName>
</protein>
<feature type="compositionally biased region" description="Basic and acidic residues" evidence="1">
    <location>
        <begin position="67"/>
        <end position="83"/>
    </location>
</feature>
<feature type="region of interest" description="Disordered" evidence="1">
    <location>
        <begin position="1"/>
        <end position="192"/>
    </location>
</feature>
<dbReference type="EMBL" id="JAWZYT010002577">
    <property type="protein sequence ID" value="KAK4303479.1"/>
    <property type="molecule type" value="Genomic_DNA"/>
</dbReference>
<evidence type="ECO:0000313" key="3">
    <source>
        <dbReference type="Proteomes" id="UP001292094"/>
    </source>
</evidence>
<keyword evidence="3" id="KW-1185">Reference proteome</keyword>
<feature type="compositionally biased region" description="Low complexity" evidence="1">
    <location>
        <begin position="93"/>
        <end position="103"/>
    </location>
</feature>
<name>A0AAE1P9L7_9EUCA</name>
<feature type="compositionally biased region" description="Basic residues" evidence="1">
    <location>
        <begin position="117"/>
        <end position="128"/>
    </location>
</feature>
<gene>
    <name evidence="2" type="ORF">Pmani_024517</name>
</gene>
<proteinExistence type="predicted"/>
<dbReference type="Proteomes" id="UP001292094">
    <property type="component" value="Unassembled WGS sequence"/>
</dbReference>
<dbReference type="SUPFAM" id="SSF81995">
    <property type="entry name" value="beta-sandwich domain of Sec23/24"/>
    <property type="match status" value="1"/>
</dbReference>